<keyword evidence="2" id="KW-1185">Reference proteome</keyword>
<evidence type="ECO:0000313" key="1">
    <source>
        <dbReference type="EMBL" id="KAK2950521.1"/>
    </source>
</evidence>
<dbReference type="EMBL" id="JARBJD010000134">
    <property type="protein sequence ID" value="KAK2950521.1"/>
    <property type="molecule type" value="Genomic_DNA"/>
</dbReference>
<name>A0ABQ9XEX8_9EUKA</name>
<sequence length="415" mass="48356">MSSNEIRLLSLFSPHLSSHYHLLPNNILIPTDPSHLPKYIQFTKDDPYQSKRSLFFCASSFRLPLLLLNANPPIEVDSDIIRELILLVKEALPTILTNISNMDYLIASHPSDSSSTTPLVSGVDTQTIDSLKQLRNDCEDFLNKGWSFFVNVTKKMTDPHKSSFQTIILDDPSFPDLILNSLKLLRPEIRRRIILAIANIIINYPTMREQFMTANLVGRMFERDDFVSLPLSESNTLFHLTRFIDWMFPPIGENEDARFEQYRLIHVSVFKPAKQFLTFMFHNSHKLVLDEEAQTELNNDLCWIHRHIKNIELRSDELDADFVSELVKWEVQKMVEMENEDCFDVFFDAICDRTVEWKEDKPERQKRREVSLKEEGWDDAFELRVVGIEADVNEEMVDLAADFRIEQALNADELE</sequence>
<protein>
    <submittedName>
        <fullName evidence="1">Uncharacterized protein</fullName>
    </submittedName>
</protein>
<organism evidence="1 2">
    <name type="scientific">Blattamonas nauphoetae</name>
    <dbReference type="NCBI Taxonomy" id="2049346"/>
    <lineage>
        <taxon>Eukaryota</taxon>
        <taxon>Metamonada</taxon>
        <taxon>Preaxostyla</taxon>
        <taxon>Oxymonadida</taxon>
        <taxon>Blattamonas</taxon>
    </lineage>
</organism>
<comment type="caution">
    <text evidence="1">The sequence shown here is derived from an EMBL/GenBank/DDBJ whole genome shotgun (WGS) entry which is preliminary data.</text>
</comment>
<proteinExistence type="predicted"/>
<reference evidence="1 2" key="1">
    <citation type="journal article" date="2022" name="bioRxiv">
        <title>Genomics of Preaxostyla Flagellates Illuminates Evolutionary Transitions and the Path Towards Mitochondrial Loss.</title>
        <authorList>
            <person name="Novak L.V.F."/>
            <person name="Treitli S.C."/>
            <person name="Pyrih J."/>
            <person name="Halakuc P."/>
            <person name="Pipaliya S.V."/>
            <person name="Vacek V."/>
            <person name="Brzon O."/>
            <person name="Soukal P."/>
            <person name="Eme L."/>
            <person name="Dacks J.B."/>
            <person name="Karnkowska A."/>
            <person name="Elias M."/>
            <person name="Hampl V."/>
        </authorList>
    </citation>
    <scope>NUCLEOTIDE SEQUENCE [LARGE SCALE GENOMIC DNA]</scope>
    <source>
        <strain evidence="1">NAU3</strain>
        <tissue evidence="1">Gut</tissue>
    </source>
</reference>
<evidence type="ECO:0000313" key="2">
    <source>
        <dbReference type="Proteomes" id="UP001281761"/>
    </source>
</evidence>
<accession>A0ABQ9XEX8</accession>
<gene>
    <name evidence="1" type="ORF">BLNAU_14514</name>
</gene>
<dbReference type="Proteomes" id="UP001281761">
    <property type="component" value="Unassembled WGS sequence"/>
</dbReference>